<evidence type="ECO:0000313" key="1">
    <source>
        <dbReference type="EMBL" id="KAJ8622308.1"/>
    </source>
</evidence>
<keyword evidence="2" id="KW-1185">Reference proteome</keyword>
<comment type="caution">
    <text evidence="1">The sequence shown here is derived from an EMBL/GenBank/DDBJ whole genome shotgun (WGS) entry which is preliminary data.</text>
</comment>
<proteinExistence type="predicted"/>
<dbReference type="EMBL" id="CM056818">
    <property type="protein sequence ID" value="KAJ8622308.1"/>
    <property type="molecule type" value="Genomic_DNA"/>
</dbReference>
<sequence>MVMIDNLQRLGIDYHFREEIESILCSLSENDNAISCIHVVALRFRLLREHGYYASPDVFNSFKDKEGRFKLQLTADIKGLMSLYESSKLSTGEDILDEVNDFASKNLIVQWNSLNPI</sequence>
<accession>A0ACC2KMM5</accession>
<organism evidence="1 2">
    <name type="scientific">Persea americana</name>
    <name type="common">Avocado</name>
    <dbReference type="NCBI Taxonomy" id="3435"/>
    <lineage>
        <taxon>Eukaryota</taxon>
        <taxon>Viridiplantae</taxon>
        <taxon>Streptophyta</taxon>
        <taxon>Embryophyta</taxon>
        <taxon>Tracheophyta</taxon>
        <taxon>Spermatophyta</taxon>
        <taxon>Magnoliopsida</taxon>
        <taxon>Magnoliidae</taxon>
        <taxon>Laurales</taxon>
        <taxon>Lauraceae</taxon>
        <taxon>Persea</taxon>
    </lineage>
</organism>
<reference evidence="1 2" key="1">
    <citation type="journal article" date="2022" name="Hortic Res">
        <title>A haplotype resolved chromosomal level avocado genome allows analysis of novel avocado genes.</title>
        <authorList>
            <person name="Nath O."/>
            <person name="Fletcher S.J."/>
            <person name="Hayward A."/>
            <person name="Shaw L.M."/>
            <person name="Masouleh A.K."/>
            <person name="Furtado A."/>
            <person name="Henry R.J."/>
            <person name="Mitter N."/>
        </authorList>
    </citation>
    <scope>NUCLEOTIDE SEQUENCE [LARGE SCALE GENOMIC DNA]</scope>
    <source>
        <strain evidence="2">cv. Hass</strain>
    </source>
</reference>
<name>A0ACC2KMM5_PERAE</name>
<gene>
    <name evidence="1" type="ORF">MRB53_030837</name>
</gene>
<dbReference type="Proteomes" id="UP001234297">
    <property type="component" value="Chromosome 10"/>
</dbReference>
<evidence type="ECO:0000313" key="2">
    <source>
        <dbReference type="Proteomes" id="UP001234297"/>
    </source>
</evidence>
<protein>
    <submittedName>
        <fullName evidence="1">Uncharacterized protein</fullName>
    </submittedName>
</protein>